<sequence length="225" mass="25154">MPPLEVRSIPMLSVGGTRPVLNRRMRAGTRVPARTHHLICFSNAARTKYACSRRSRSISFCRARCGSRSTRRRVNSARRKRSGRERRTVCARVGGGCNCTLGYSAAVVVERVSVVVTVVSFVKMAWLSALTRRGVRARRMSFRQKRSDGSERIVHEPAMRCRVKGAATISRRTMAARARESACGGEEFEFYAARRREHARTAKAAPAMAFFVIIFIALLLSTGQF</sequence>
<keyword evidence="1" id="KW-0812">Transmembrane</keyword>
<gene>
    <name evidence="2" type="ORF">SAMN04489806_0715</name>
</gene>
<dbReference type="EMBL" id="FNRY01000001">
    <property type="protein sequence ID" value="SEB45826.1"/>
    <property type="molecule type" value="Genomic_DNA"/>
</dbReference>
<keyword evidence="3" id="KW-1185">Reference proteome</keyword>
<evidence type="ECO:0000313" key="3">
    <source>
        <dbReference type="Proteomes" id="UP000199183"/>
    </source>
</evidence>
<accession>A0A1H4JIX4</accession>
<proteinExistence type="predicted"/>
<evidence type="ECO:0000256" key="1">
    <source>
        <dbReference type="SAM" id="Phobius"/>
    </source>
</evidence>
<reference evidence="2 3" key="1">
    <citation type="submission" date="2016-10" db="EMBL/GenBank/DDBJ databases">
        <authorList>
            <person name="de Groot N.N."/>
        </authorList>
    </citation>
    <scope>NUCLEOTIDE SEQUENCE [LARGE SCALE GENOMIC DNA]</scope>
    <source>
        <strain evidence="2 3">DSM 21799</strain>
    </source>
</reference>
<protein>
    <submittedName>
        <fullName evidence="2">Uncharacterized protein</fullName>
    </submittedName>
</protein>
<name>A0A1H4JIX4_9MICO</name>
<organism evidence="2 3">
    <name type="scientific">Paramicrobacterium humi</name>
    <dbReference type="NCBI Taxonomy" id="640635"/>
    <lineage>
        <taxon>Bacteria</taxon>
        <taxon>Bacillati</taxon>
        <taxon>Actinomycetota</taxon>
        <taxon>Actinomycetes</taxon>
        <taxon>Micrococcales</taxon>
        <taxon>Microbacteriaceae</taxon>
        <taxon>Paramicrobacterium</taxon>
    </lineage>
</organism>
<dbReference type="Proteomes" id="UP000199183">
    <property type="component" value="Unassembled WGS sequence"/>
</dbReference>
<keyword evidence="1" id="KW-0472">Membrane</keyword>
<feature type="transmembrane region" description="Helical" evidence="1">
    <location>
        <begin position="112"/>
        <end position="130"/>
    </location>
</feature>
<keyword evidence="1" id="KW-1133">Transmembrane helix</keyword>
<dbReference type="AlphaFoldDB" id="A0A1H4JIX4"/>
<evidence type="ECO:0000313" key="2">
    <source>
        <dbReference type="EMBL" id="SEB45826.1"/>
    </source>
</evidence>
<feature type="transmembrane region" description="Helical" evidence="1">
    <location>
        <begin position="204"/>
        <end position="223"/>
    </location>
</feature>